<dbReference type="Proteomes" id="UP000578819">
    <property type="component" value="Unassembled WGS sequence"/>
</dbReference>
<dbReference type="EMBL" id="JACHJW010000001">
    <property type="protein sequence ID" value="MBB4959733.1"/>
    <property type="molecule type" value="Genomic_DNA"/>
</dbReference>
<evidence type="ECO:0000313" key="3">
    <source>
        <dbReference type="Proteomes" id="UP000578819"/>
    </source>
</evidence>
<reference evidence="2 3" key="1">
    <citation type="submission" date="2020-08" db="EMBL/GenBank/DDBJ databases">
        <title>Sequencing the genomes of 1000 actinobacteria strains.</title>
        <authorList>
            <person name="Klenk H.-P."/>
        </authorList>
    </citation>
    <scope>NUCLEOTIDE SEQUENCE [LARGE SCALE GENOMIC DNA]</scope>
    <source>
        <strain evidence="2 3">DSM 45886</strain>
    </source>
</reference>
<proteinExistence type="predicted"/>
<dbReference type="AlphaFoldDB" id="A0A7W7WQW5"/>
<dbReference type="PANTHER" id="PTHR43245">
    <property type="entry name" value="BIFUNCTIONAL POLYMYXIN RESISTANCE PROTEIN ARNA"/>
    <property type="match status" value="1"/>
</dbReference>
<dbReference type="InterPro" id="IPR050177">
    <property type="entry name" value="Lipid_A_modif_metabolic_enz"/>
</dbReference>
<dbReference type="InterPro" id="IPR036291">
    <property type="entry name" value="NAD(P)-bd_dom_sf"/>
</dbReference>
<comment type="caution">
    <text evidence="2">The sequence shown here is derived from an EMBL/GenBank/DDBJ whole genome shotgun (WGS) entry which is preliminary data.</text>
</comment>
<dbReference type="InterPro" id="IPR001509">
    <property type="entry name" value="Epimerase_deHydtase"/>
</dbReference>
<keyword evidence="2" id="KW-0413">Isomerase</keyword>
<protein>
    <submittedName>
        <fullName evidence="2">UDP-glucose 4-epimerase</fullName>
        <ecNumber evidence="2">5.1.3.2</ecNumber>
    </submittedName>
</protein>
<sequence length="358" mass="38311">MTPGSAYGAPGVVVVTGISRYLGANVAARLAADPTIRRVVGLDATDPPAELAGLLDGVERVRADTEMAGTVIDDLAADSVVHLALVTAPDQRAGGRAAMKEQNVIGTMQVLAACQRAPRLRKLVMRSSTAAYGASFRDPAIFTEDTEPREVPRGGFARDILDIEGYVRGFRRRRPDVTATVLRFAPFIGSTANTTLTRYFRQPVVPTVLGRDPRLQFLHIDDALEVVHRSVVEDHPGTYNVAGPGVLTLSQAIRRAGRVAVPVLELGLSGAAGLARALNVGRYGLDQVDLFVYGRVVDTTRLTTEYGFTPRSTAVAFDDFIKGHSSGTVLTADHLANAEALIREGIRQVRAAARSDDD</sequence>
<evidence type="ECO:0000259" key="1">
    <source>
        <dbReference type="Pfam" id="PF01370"/>
    </source>
</evidence>
<dbReference type="EC" id="5.1.3.2" evidence="2"/>
<dbReference type="SUPFAM" id="SSF51735">
    <property type="entry name" value="NAD(P)-binding Rossmann-fold domains"/>
    <property type="match status" value="1"/>
</dbReference>
<dbReference type="Gene3D" id="3.40.50.720">
    <property type="entry name" value="NAD(P)-binding Rossmann-like Domain"/>
    <property type="match status" value="1"/>
</dbReference>
<gene>
    <name evidence="2" type="ORF">FHR38_003466</name>
</gene>
<accession>A0A7W7WQW5</accession>
<dbReference type="RefSeq" id="WP_184535614.1">
    <property type="nucleotide sequence ID" value="NZ_JACHJW010000001.1"/>
</dbReference>
<dbReference type="GO" id="GO:0003978">
    <property type="term" value="F:UDP-glucose 4-epimerase activity"/>
    <property type="evidence" value="ECO:0007669"/>
    <property type="project" value="UniProtKB-EC"/>
</dbReference>
<organism evidence="2 3">
    <name type="scientific">Micromonospora polyrhachis</name>
    <dbReference type="NCBI Taxonomy" id="1282883"/>
    <lineage>
        <taxon>Bacteria</taxon>
        <taxon>Bacillati</taxon>
        <taxon>Actinomycetota</taxon>
        <taxon>Actinomycetes</taxon>
        <taxon>Micromonosporales</taxon>
        <taxon>Micromonosporaceae</taxon>
        <taxon>Micromonospora</taxon>
    </lineage>
</organism>
<evidence type="ECO:0000313" key="2">
    <source>
        <dbReference type="EMBL" id="MBB4959733.1"/>
    </source>
</evidence>
<keyword evidence="3" id="KW-1185">Reference proteome</keyword>
<dbReference type="Pfam" id="PF01370">
    <property type="entry name" value="Epimerase"/>
    <property type="match status" value="1"/>
</dbReference>
<feature type="domain" description="NAD-dependent epimerase/dehydratase" evidence="1">
    <location>
        <begin position="13"/>
        <end position="242"/>
    </location>
</feature>
<dbReference type="PANTHER" id="PTHR43245:SF52">
    <property type="entry name" value="NAD-DEPENDENT EPIMERASE_DEHYDRATASE"/>
    <property type="match status" value="1"/>
</dbReference>
<name>A0A7W7WQW5_9ACTN</name>